<feature type="signal peptide" evidence="1">
    <location>
        <begin position="1"/>
        <end position="20"/>
    </location>
</feature>
<evidence type="ECO:0000313" key="2">
    <source>
        <dbReference type="EMBL" id="AEE49809.1"/>
    </source>
</evidence>
<evidence type="ECO:0000256" key="1">
    <source>
        <dbReference type="SAM" id="SignalP"/>
    </source>
</evidence>
<accession>F4L5C9</accession>
<protein>
    <submittedName>
        <fullName evidence="2">Uncharacterized protein</fullName>
    </submittedName>
</protein>
<dbReference type="AlphaFoldDB" id="F4L5C9"/>
<proteinExistence type="predicted"/>
<dbReference type="EMBL" id="CP002691">
    <property type="protein sequence ID" value="AEE49809.1"/>
    <property type="molecule type" value="Genomic_DNA"/>
</dbReference>
<keyword evidence="1" id="KW-0732">Signal</keyword>
<reference key="2">
    <citation type="submission" date="2011-04" db="EMBL/GenBank/DDBJ databases">
        <title>Complete sequence of chromosome of Haliscomenobacter hydrossis DSM 1100.</title>
        <authorList>
            <consortium name="US DOE Joint Genome Institute (JGI-PGF)"/>
            <person name="Lucas S."/>
            <person name="Han J."/>
            <person name="Lapidus A."/>
            <person name="Bruce D."/>
            <person name="Goodwin L."/>
            <person name="Pitluck S."/>
            <person name="Peters L."/>
            <person name="Kyrpides N."/>
            <person name="Mavromatis K."/>
            <person name="Ivanova N."/>
            <person name="Ovchinnikova G."/>
            <person name="Pagani I."/>
            <person name="Daligault H."/>
            <person name="Detter J.C."/>
            <person name="Han C."/>
            <person name="Land M."/>
            <person name="Hauser L."/>
            <person name="Markowitz V."/>
            <person name="Cheng J.-F."/>
            <person name="Hugenholtz P."/>
            <person name="Woyke T."/>
            <person name="Wu D."/>
            <person name="Verbarg S."/>
            <person name="Frueling A."/>
            <person name="Brambilla E."/>
            <person name="Klenk H.-P."/>
            <person name="Eisen J.A."/>
        </authorList>
    </citation>
    <scope>NUCLEOTIDE SEQUENCE</scope>
    <source>
        <strain>DSM 1100</strain>
    </source>
</reference>
<keyword evidence="3" id="KW-1185">Reference proteome</keyword>
<name>F4L5C9_HALH1</name>
<reference evidence="2 3" key="1">
    <citation type="journal article" date="2011" name="Stand. Genomic Sci.">
        <title>Complete genome sequence of Haliscomenobacter hydrossis type strain (O).</title>
        <authorList>
            <consortium name="US DOE Joint Genome Institute (JGI-PGF)"/>
            <person name="Daligault H."/>
            <person name="Lapidus A."/>
            <person name="Zeytun A."/>
            <person name="Nolan M."/>
            <person name="Lucas S."/>
            <person name="Del Rio T.G."/>
            <person name="Tice H."/>
            <person name="Cheng J.F."/>
            <person name="Tapia R."/>
            <person name="Han C."/>
            <person name="Goodwin L."/>
            <person name="Pitluck S."/>
            <person name="Liolios K."/>
            <person name="Pagani I."/>
            <person name="Ivanova N."/>
            <person name="Huntemann M."/>
            <person name="Mavromatis K."/>
            <person name="Mikhailova N."/>
            <person name="Pati A."/>
            <person name="Chen A."/>
            <person name="Palaniappan K."/>
            <person name="Land M."/>
            <person name="Hauser L."/>
            <person name="Brambilla E.M."/>
            <person name="Rohde M."/>
            <person name="Verbarg S."/>
            <person name="Goker M."/>
            <person name="Bristow J."/>
            <person name="Eisen J.A."/>
            <person name="Markowitz V."/>
            <person name="Hugenholtz P."/>
            <person name="Kyrpides N.C."/>
            <person name="Klenk H.P."/>
            <person name="Woyke T."/>
        </authorList>
    </citation>
    <scope>NUCLEOTIDE SEQUENCE [LARGE SCALE GENOMIC DNA]</scope>
    <source>
        <strain evidence="3">ATCC 27775 / DSM 1100 / LMG 10767 / O</strain>
    </source>
</reference>
<feature type="chain" id="PRO_5003317568" evidence="1">
    <location>
        <begin position="21"/>
        <end position="67"/>
    </location>
</feature>
<dbReference type="KEGG" id="hhy:Halhy_1924"/>
<dbReference type="Proteomes" id="UP000008461">
    <property type="component" value="Chromosome"/>
</dbReference>
<sequence length="67" mass="7228">MKPTQILIGLILLLSVTAFGQNKTTVNGLKIGSWSVPYDSINDFYGENGSYNVVYLTAPGFVQKTGS</sequence>
<gene>
    <name evidence="2" type="ordered locus">Halhy_1924</name>
</gene>
<organism evidence="2 3">
    <name type="scientific">Haliscomenobacter hydrossis (strain ATCC 27775 / DSM 1100 / LMG 10767 / O)</name>
    <dbReference type="NCBI Taxonomy" id="760192"/>
    <lineage>
        <taxon>Bacteria</taxon>
        <taxon>Pseudomonadati</taxon>
        <taxon>Bacteroidota</taxon>
        <taxon>Saprospiria</taxon>
        <taxon>Saprospirales</taxon>
        <taxon>Haliscomenobacteraceae</taxon>
        <taxon>Haliscomenobacter</taxon>
    </lineage>
</organism>
<evidence type="ECO:0000313" key="3">
    <source>
        <dbReference type="Proteomes" id="UP000008461"/>
    </source>
</evidence>
<dbReference type="HOGENOM" id="CLU_2806487_0_0_10"/>